<dbReference type="PANTHER" id="PTHR42718:SF9">
    <property type="entry name" value="MAJOR FACILITATOR SUPERFAMILY MULTIDRUG TRANSPORTER MFSC"/>
    <property type="match status" value="1"/>
</dbReference>
<evidence type="ECO:0000256" key="2">
    <source>
        <dbReference type="ARBA" id="ARBA00022448"/>
    </source>
</evidence>
<keyword evidence="2" id="KW-0813">Transport</keyword>
<evidence type="ECO:0000256" key="6">
    <source>
        <dbReference type="SAM" id="Phobius"/>
    </source>
</evidence>
<feature type="transmembrane region" description="Helical" evidence="6">
    <location>
        <begin position="222"/>
        <end position="244"/>
    </location>
</feature>
<keyword evidence="4 6" id="KW-1133">Transmembrane helix</keyword>
<keyword evidence="9" id="KW-1185">Reference proteome</keyword>
<keyword evidence="5 6" id="KW-0472">Membrane</keyword>
<feature type="transmembrane region" description="Helical" evidence="6">
    <location>
        <begin position="161"/>
        <end position="184"/>
    </location>
</feature>
<feature type="transmembrane region" description="Helical" evidence="6">
    <location>
        <begin position="132"/>
        <end position="149"/>
    </location>
</feature>
<feature type="transmembrane region" description="Helical" evidence="6">
    <location>
        <begin position="264"/>
        <end position="283"/>
    </location>
</feature>
<feature type="transmembrane region" description="Helical" evidence="6">
    <location>
        <begin position="76"/>
        <end position="94"/>
    </location>
</feature>
<feature type="transmembrane region" description="Helical" evidence="6">
    <location>
        <begin position="295"/>
        <end position="317"/>
    </location>
</feature>
<accession>A0ABT0VK79</accession>
<dbReference type="Pfam" id="PF07690">
    <property type="entry name" value="MFS_1"/>
    <property type="match status" value="1"/>
</dbReference>
<feature type="transmembrane region" description="Helical" evidence="6">
    <location>
        <begin position="51"/>
        <end position="69"/>
    </location>
</feature>
<evidence type="ECO:0000256" key="3">
    <source>
        <dbReference type="ARBA" id="ARBA00022692"/>
    </source>
</evidence>
<gene>
    <name evidence="8" type="ORF">KAK10_05280</name>
</gene>
<dbReference type="InterPro" id="IPR036259">
    <property type="entry name" value="MFS_trans_sf"/>
</dbReference>
<dbReference type="PANTHER" id="PTHR42718">
    <property type="entry name" value="MAJOR FACILITATOR SUPERFAMILY MULTIDRUG TRANSPORTER MFSC"/>
    <property type="match status" value="1"/>
</dbReference>
<evidence type="ECO:0000256" key="1">
    <source>
        <dbReference type="ARBA" id="ARBA00004651"/>
    </source>
</evidence>
<dbReference type="RefSeq" id="WP_205142821.1">
    <property type="nucleotide sequence ID" value="NZ_JAFBDN010000001.1"/>
</dbReference>
<evidence type="ECO:0000256" key="5">
    <source>
        <dbReference type="ARBA" id="ARBA00023136"/>
    </source>
</evidence>
<evidence type="ECO:0000256" key="4">
    <source>
        <dbReference type="ARBA" id="ARBA00022989"/>
    </source>
</evidence>
<dbReference type="PRINTS" id="PR01036">
    <property type="entry name" value="TCRTETB"/>
</dbReference>
<evidence type="ECO:0000259" key="7">
    <source>
        <dbReference type="PROSITE" id="PS50850"/>
    </source>
</evidence>
<name>A0ABT0VK79_9LACO</name>
<dbReference type="EMBL" id="JAGMVS010000062">
    <property type="protein sequence ID" value="MCM2437319.1"/>
    <property type="molecule type" value="Genomic_DNA"/>
</dbReference>
<dbReference type="Proteomes" id="UP001057481">
    <property type="component" value="Unassembled WGS sequence"/>
</dbReference>
<feature type="transmembrane region" description="Helical" evidence="6">
    <location>
        <begin position="329"/>
        <end position="346"/>
    </location>
</feature>
<protein>
    <submittedName>
        <fullName evidence="8">MFS transporter</fullName>
    </submittedName>
</protein>
<dbReference type="Gene3D" id="1.20.1250.20">
    <property type="entry name" value="MFS general substrate transporter like domains"/>
    <property type="match status" value="1"/>
</dbReference>
<feature type="transmembrane region" description="Helical" evidence="6">
    <location>
        <begin position="196"/>
        <end position="216"/>
    </location>
</feature>
<dbReference type="InterPro" id="IPR020846">
    <property type="entry name" value="MFS_dom"/>
</dbReference>
<proteinExistence type="predicted"/>
<evidence type="ECO:0000313" key="9">
    <source>
        <dbReference type="Proteomes" id="UP001057481"/>
    </source>
</evidence>
<feature type="transmembrane region" description="Helical" evidence="6">
    <location>
        <begin position="352"/>
        <end position="370"/>
    </location>
</feature>
<dbReference type="SUPFAM" id="SSF103473">
    <property type="entry name" value="MFS general substrate transporter"/>
    <property type="match status" value="1"/>
</dbReference>
<feature type="domain" description="Major facilitator superfamily (MFS) profile" evidence="7">
    <location>
        <begin position="8"/>
        <end position="451"/>
    </location>
</feature>
<organism evidence="8 9">
    <name type="scientific">Periweissella beninensis</name>
    <dbReference type="NCBI Taxonomy" id="504936"/>
    <lineage>
        <taxon>Bacteria</taxon>
        <taxon>Bacillati</taxon>
        <taxon>Bacillota</taxon>
        <taxon>Bacilli</taxon>
        <taxon>Lactobacillales</taxon>
        <taxon>Lactobacillaceae</taxon>
        <taxon>Periweissella</taxon>
    </lineage>
</organism>
<dbReference type="InterPro" id="IPR011701">
    <property type="entry name" value="MFS"/>
</dbReference>
<dbReference type="Gene3D" id="1.20.1720.10">
    <property type="entry name" value="Multidrug resistance protein D"/>
    <property type="match status" value="1"/>
</dbReference>
<sequence>MNKITPRLLLSIFATGLLSFMGVLVETAMNITFPKLTVEFNTSLANIQWLTTAYLLVLAAMMPLTVYLMRKFKLPYLFTFAASMFLIGLILDAVAPNLALLIIGRVFQGMGTGISLPMMFNIILTQAPKNKIGLLMGVGNFITAIAPAVGPTFGGFLVSIWSWRAIFICIIPLIIIALIIGIMTIRSADNVTPPKYLDFVGWLLLAIDFSTLILGFNKLATSTILGLVWIAIGGVSCGITAWWYQRQSHPILALNLVKERSFILHLLSFGLTQFTILGMAFLLPTMIQLTLHESSFISGIAMLPGALLGALLAPVGGMLLDRFGAKRPILVGASLELIALVLYWLTVGHANVWGVTLLFMLFTLGQGMCYSNIMTNGLHGLVPQKIADGNALFNTFQQFSGAVGTAIVSLIISLDVTTQKIHGFTFGLLAMVLALALNVIILWFAFHSKAKA</sequence>
<evidence type="ECO:0000313" key="8">
    <source>
        <dbReference type="EMBL" id="MCM2437319.1"/>
    </source>
</evidence>
<feature type="transmembrane region" description="Helical" evidence="6">
    <location>
        <begin position="424"/>
        <end position="446"/>
    </location>
</feature>
<comment type="subcellular location">
    <subcellularLocation>
        <location evidence="1">Cell membrane</location>
        <topology evidence="1">Multi-pass membrane protein</topology>
    </subcellularLocation>
</comment>
<reference evidence="8" key="1">
    <citation type="submission" date="2021-04" db="EMBL/GenBank/DDBJ databases">
        <title>Taxonomic assessment of Weissella genus.</title>
        <authorList>
            <person name="Fanelli F."/>
            <person name="Chieffi D."/>
            <person name="Dell'Aquila A."/>
            <person name="Gyu-Sung C."/>
            <person name="Franz C.M.A.P."/>
            <person name="Fusco V."/>
        </authorList>
    </citation>
    <scope>NUCLEOTIDE SEQUENCE</scope>
    <source>
        <strain evidence="8">LMG 25373</strain>
    </source>
</reference>
<comment type="caution">
    <text evidence="8">The sequence shown here is derived from an EMBL/GenBank/DDBJ whole genome shotgun (WGS) entry which is preliminary data.</text>
</comment>
<keyword evidence="3 6" id="KW-0812">Transmembrane</keyword>
<feature type="transmembrane region" description="Helical" evidence="6">
    <location>
        <begin position="391"/>
        <end position="412"/>
    </location>
</feature>
<dbReference type="PROSITE" id="PS50850">
    <property type="entry name" value="MFS"/>
    <property type="match status" value="1"/>
</dbReference>